<name>A0A4R4FJX9_9FIRM</name>
<accession>A0A4R4FJX9</accession>
<feature type="transmembrane region" description="Helical" evidence="1">
    <location>
        <begin position="61"/>
        <end position="82"/>
    </location>
</feature>
<feature type="transmembrane region" description="Helical" evidence="1">
    <location>
        <begin position="27"/>
        <end position="49"/>
    </location>
</feature>
<evidence type="ECO:0000313" key="2">
    <source>
        <dbReference type="EMBL" id="TDA23089.1"/>
    </source>
</evidence>
<sequence length="128" mass="14051">MNMVQIGVIGVVGTLLAIQFKSGKSEYGIYISVVLSLFIFFCIISRLNIIVDMMRTISSYISMDTAYIGTLIKMLGITYVAEFSSGICKDAGYQTIAVQIEIFGKLAVLVLSMPVLMALLETIKEFLS</sequence>
<dbReference type="RefSeq" id="WP_132275143.1">
    <property type="nucleotide sequence ID" value="NZ_JAOBST010000003.1"/>
</dbReference>
<keyword evidence="1" id="KW-1133">Transmembrane helix</keyword>
<proteinExistence type="predicted"/>
<keyword evidence="1" id="KW-0812">Transmembrane</keyword>
<protein>
    <submittedName>
        <fullName evidence="2">Stage III sporulation protein AD</fullName>
    </submittedName>
</protein>
<evidence type="ECO:0000256" key="1">
    <source>
        <dbReference type="SAM" id="Phobius"/>
    </source>
</evidence>
<gene>
    <name evidence="2" type="ORF">E1963_03120</name>
</gene>
<organism evidence="2 3">
    <name type="scientific">Extibacter muris</name>
    <dbReference type="NCBI Taxonomy" id="1796622"/>
    <lineage>
        <taxon>Bacteria</taxon>
        <taxon>Bacillati</taxon>
        <taxon>Bacillota</taxon>
        <taxon>Clostridia</taxon>
        <taxon>Lachnospirales</taxon>
        <taxon>Lachnospiraceae</taxon>
        <taxon>Extibacter</taxon>
    </lineage>
</organism>
<keyword evidence="3" id="KW-1185">Reference proteome</keyword>
<dbReference type="InterPro" id="IPR025664">
    <property type="entry name" value="Spore_III_AC/AD"/>
</dbReference>
<dbReference type="Proteomes" id="UP000295710">
    <property type="component" value="Unassembled WGS sequence"/>
</dbReference>
<dbReference type="AlphaFoldDB" id="A0A4R4FJX9"/>
<dbReference type="EMBL" id="SMMX01000002">
    <property type="protein sequence ID" value="TDA23089.1"/>
    <property type="molecule type" value="Genomic_DNA"/>
</dbReference>
<keyword evidence="1" id="KW-0472">Membrane</keyword>
<feature type="transmembrane region" description="Helical" evidence="1">
    <location>
        <begin position="102"/>
        <end position="120"/>
    </location>
</feature>
<comment type="caution">
    <text evidence="2">The sequence shown here is derived from an EMBL/GenBank/DDBJ whole genome shotgun (WGS) entry which is preliminary data.</text>
</comment>
<dbReference type="Pfam" id="PF06686">
    <property type="entry name" value="SpoIIIAC"/>
    <property type="match status" value="2"/>
</dbReference>
<reference evidence="2 3" key="1">
    <citation type="journal article" date="2016" name="Nat. Microbiol.">
        <title>The Mouse Intestinal Bacterial Collection (miBC) provides host-specific insight into cultured diversity and functional potential of the gut microbiota.</title>
        <authorList>
            <person name="Lagkouvardos I."/>
            <person name="Pukall R."/>
            <person name="Abt B."/>
            <person name="Foesel B.U."/>
            <person name="Meier-Kolthoff J.P."/>
            <person name="Kumar N."/>
            <person name="Bresciani A."/>
            <person name="Martinez I."/>
            <person name="Just S."/>
            <person name="Ziegler C."/>
            <person name="Brugiroux S."/>
            <person name="Garzetti D."/>
            <person name="Wenning M."/>
            <person name="Bui T.P."/>
            <person name="Wang J."/>
            <person name="Hugenholtz F."/>
            <person name="Plugge C.M."/>
            <person name="Peterson D.A."/>
            <person name="Hornef M.W."/>
            <person name="Baines J.F."/>
            <person name="Smidt H."/>
            <person name="Walter J."/>
            <person name="Kristiansen K."/>
            <person name="Nielsen H.B."/>
            <person name="Haller D."/>
            <person name="Overmann J."/>
            <person name="Stecher B."/>
            <person name="Clavel T."/>
        </authorList>
    </citation>
    <scope>NUCLEOTIDE SEQUENCE [LARGE SCALE GENOMIC DNA]</scope>
    <source>
        <strain evidence="2 3">DSM 28560</strain>
    </source>
</reference>
<evidence type="ECO:0000313" key="3">
    <source>
        <dbReference type="Proteomes" id="UP000295710"/>
    </source>
</evidence>